<dbReference type="Proteomes" id="UP001168821">
    <property type="component" value="Unassembled WGS sequence"/>
</dbReference>
<evidence type="ECO:0000313" key="14">
    <source>
        <dbReference type="Proteomes" id="UP001168821"/>
    </source>
</evidence>
<dbReference type="InterPro" id="IPR012295">
    <property type="entry name" value="TBP_dom_sf"/>
</dbReference>
<evidence type="ECO:0000256" key="9">
    <source>
        <dbReference type="ARBA" id="ARBA00023136"/>
    </source>
</evidence>
<keyword evidence="5" id="KW-0677">Repeat</keyword>
<evidence type="ECO:0000256" key="2">
    <source>
        <dbReference type="ARBA" id="ARBA00004347"/>
    </source>
</evidence>
<dbReference type="GO" id="GO:0005198">
    <property type="term" value="F:structural molecule activity"/>
    <property type="evidence" value="ECO:0007669"/>
    <property type="project" value="InterPro"/>
</dbReference>
<name>A0AA38HG92_9CUCU</name>
<dbReference type="Pfam" id="PF07718">
    <property type="entry name" value="Coatamer_beta_C"/>
    <property type="match status" value="1"/>
</dbReference>
<dbReference type="GO" id="GO:0030126">
    <property type="term" value="C:COPI vesicle coat"/>
    <property type="evidence" value="ECO:0007669"/>
    <property type="project" value="InterPro"/>
</dbReference>
<keyword evidence="10" id="KW-0968">Cytoplasmic vesicle</keyword>
<dbReference type="AlphaFoldDB" id="A0AA38HG92"/>
<dbReference type="InterPro" id="IPR029446">
    <property type="entry name" value="COPB1_appendage_platform_dom"/>
</dbReference>
<proteinExistence type="predicted"/>
<dbReference type="GO" id="GO:0006888">
    <property type="term" value="P:endoplasmic reticulum to Golgi vesicle-mediated transport"/>
    <property type="evidence" value="ECO:0007669"/>
    <property type="project" value="TreeGrafter"/>
</dbReference>
<dbReference type="GO" id="GO:0006891">
    <property type="term" value="P:intra-Golgi vesicle-mediated transport"/>
    <property type="evidence" value="ECO:0007669"/>
    <property type="project" value="TreeGrafter"/>
</dbReference>
<dbReference type="EMBL" id="JALNTZ010003936">
    <property type="protein sequence ID" value="KAJ3615714.1"/>
    <property type="molecule type" value="Genomic_DNA"/>
</dbReference>
<organism evidence="13 14">
    <name type="scientific">Zophobas morio</name>
    <dbReference type="NCBI Taxonomy" id="2755281"/>
    <lineage>
        <taxon>Eukaryota</taxon>
        <taxon>Metazoa</taxon>
        <taxon>Ecdysozoa</taxon>
        <taxon>Arthropoda</taxon>
        <taxon>Hexapoda</taxon>
        <taxon>Insecta</taxon>
        <taxon>Pterygota</taxon>
        <taxon>Neoptera</taxon>
        <taxon>Endopterygota</taxon>
        <taxon>Coleoptera</taxon>
        <taxon>Polyphaga</taxon>
        <taxon>Cucujiformia</taxon>
        <taxon>Tenebrionidae</taxon>
        <taxon>Zophobas</taxon>
    </lineage>
</organism>
<evidence type="ECO:0000259" key="12">
    <source>
        <dbReference type="Pfam" id="PF14806"/>
    </source>
</evidence>
<keyword evidence="14" id="KW-1185">Reference proteome</keyword>
<keyword evidence="8" id="KW-0333">Golgi apparatus</keyword>
<keyword evidence="4" id="KW-0963">Cytoplasm</keyword>
<dbReference type="InterPro" id="IPR011710">
    <property type="entry name" value="Coatomer_bsu_C"/>
</dbReference>
<dbReference type="PANTHER" id="PTHR10635:SF0">
    <property type="entry name" value="COATOMER SUBUNIT BETA"/>
    <property type="match status" value="1"/>
</dbReference>
<comment type="subcellular location">
    <subcellularLocation>
        <location evidence="2">Cytoplasmic vesicle</location>
        <location evidence="2">COPI-coated vesicle membrane</location>
        <topology evidence="2">Peripheral membrane protein</topology>
        <orientation evidence="2">Cytoplasmic side</orientation>
    </subcellularLocation>
    <subcellularLocation>
        <location evidence="1">Golgi apparatus membrane</location>
        <topology evidence="1">Peripheral membrane protein</topology>
        <orientation evidence="1">Cytoplasmic side</orientation>
    </subcellularLocation>
</comment>
<evidence type="ECO:0008006" key="15">
    <source>
        <dbReference type="Google" id="ProtNLM"/>
    </source>
</evidence>
<dbReference type="GO" id="GO:0006886">
    <property type="term" value="P:intracellular protein transport"/>
    <property type="evidence" value="ECO:0007669"/>
    <property type="project" value="InterPro"/>
</dbReference>
<dbReference type="Pfam" id="PF14806">
    <property type="entry name" value="Coatomer_b_Cpla"/>
    <property type="match status" value="1"/>
</dbReference>
<feature type="domain" description="Coatomer beta subunit C-terminal" evidence="11">
    <location>
        <begin position="7"/>
        <end position="101"/>
    </location>
</feature>
<accession>A0AA38HG92</accession>
<keyword evidence="9" id="KW-0472">Membrane</keyword>
<dbReference type="InterPro" id="IPR016460">
    <property type="entry name" value="COPB1"/>
</dbReference>
<evidence type="ECO:0000256" key="5">
    <source>
        <dbReference type="ARBA" id="ARBA00022737"/>
    </source>
</evidence>
<reference evidence="13" key="1">
    <citation type="journal article" date="2023" name="G3 (Bethesda)">
        <title>Whole genome assemblies of Zophobas morio and Tenebrio molitor.</title>
        <authorList>
            <person name="Kaur S."/>
            <person name="Stinson S.A."/>
            <person name="diCenzo G.C."/>
        </authorList>
    </citation>
    <scope>NUCLEOTIDE SEQUENCE</scope>
    <source>
        <strain evidence="13">QUZm001</strain>
    </source>
</reference>
<keyword evidence="6" id="KW-0931">ER-Golgi transport</keyword>
<evidence type="ECO:0000256" key="1">
    <source>
        <dbReference type="ARBA" id="ARBA00004255"/>
    </source>
</evidence>
<comment type="caution">
    <text evidence="13">The sequence shown here is derived from an EMBL/GenBank/DDBJ whole genome shotgun (WGS) entry which is preliminary data.</text>
</comment>
<keyword evidence="3" id="KW-0813">Transport</keyword>
<gene>
    <name evidence="13" type="ORF">Zmor_012358</name>
</gene>
<evidence type="ECO:0000256" key="6">
    <source>
        <dbReference type="ARBA" id="ARBA00022892"/>
    </source>
</evidence>
<dbReference type="Gene3D" id="3.30.310.10">
    <property type="entry name" value="TATA-Binding Protein"/>
    <property type="match status" value="1"/>
</dbReference>
<evidence type="ECO:0000256" key="10">
    <source>
        <dbReference type="ARBA" id="ARBA00023329"/>
    </source>
</evidence>
<protein>
    <recommendedName>
        <fullName evidence="15">Coatomer subunit beta</fullName>
    </recommendedName>
</protein>
<evidence type="ECO:0000259" key="11">
    <source>
        <dbReference type="Pfam" id="PF07718"/>
    </source>
</evidence>
<evidence type="ECO:0000256" key="7">
    <source>
        <dbReference type="ARBA" id="ARBA00022927"/>
    </source>
</evidence>
<keyword evidence="7" id="KW-0653">Protein transport</keyword>
<evidence type="ECO:0000256" key="8">
    <source>
        <dbReference type="ARBA" id="ARBA00023034"/>
    </source>
</evidence>
<feature type="domain" description="Coatomer beta subunit appendage platform" evidence="12">
    <location>
        <begin position="131"/>
        <end position="256"/>
    </location>
</feature>
<dbReference type="GO" id="GO:0000139">
    <property type="term" value="C:Golgi membrane"/>
    <property type="evidence" value="ECO:0007669"/>
    <property type="project" value="UniProtKB-SubCell"/>
</dbReference>
<dbReference type="PANTHER" id="PTHR10635">
    <property type="entry name" value="COATOMER SUBUNIT BETA"/>
    <property type="match status" value="1"/>
</dbReference>
<evidence type="ECO:0000313" key="13">
    <source>
        <dbReference type="EMBL" id="KAJ3615714.1"/>
    </source>
</evidence>
<evidence type="ECO:0000256" key="3">
    <source>
        <dbReference type="ARBA" id="ARBA00022448"/>
    </source>
</evidence>
<sequence length="266" mass="29529">MHGLKADFEKPVQLTGLSDPIFAEALITIEQFDLTLLILVVNQTRDTLHNLCLELFTVGALKVSERPEQYTLAPEGFITIKVGIKLSSSDGGLIFGLLAYDVRWLACVSFLPFCKLIEFLSPCASGTTTTSCVVLSDISVDAIDYIQPSTCTDEEFRRMWADFEWENKLTVKTDITSLEEYVSHIASCTNMNCLTLKGSQKGESNFYASILYARSIFGEDVLASLSLEKDNDNKIAGHIRVRAKTQGMALSLGDKIARSQHKKRLL</sequence>
<evidence type="ECO:0000256" key="4">
    <source>
        <dbReference type="ARBA" id="ARBA00022490"/>
    </source>
</evidence>